<proteinExistence type="predicted"/>
<evidence type="ECO:0000313" key="2">
    <source>
        <dbReference type="Proteomes" id="UP001231649"/>
    </source>
</evidence>
<name>A0ACC2R8X2_9NEOP</name>
<accession>A0ACC2R8X2</accession>
<gene>
    <name evidence="1" type="ORF">PYW08_014058</name>
</gene>
<sequence length="1564" mass="183039">MNCDIFLELLSNEEKKAWNSFKAVVHGFLGKFKVRKWQHVPLTRCVRSLFIYFILKIEKAKMSDEIDIEEHDVMDNPTIKRIFPDLSVIKKEINQYNYDEDLCSTSETVPLLHLDQRDTVGEDSATLLDFNQREIIAKDLELELDLDQVDTIAKDSVPVLNLDQLHKIAKDSEYQLTKDIKKNIELVNTSPLHVPEAIETESASSFENKIILGTKPNLKYLENHHINFQKEPKLILNNVNSFLNMCKRFCKICLILFSKPNIYNLHVINVHTKKNNRQSKIKKMGIKLSEKLYKCNACHKILSSRCTLWRHFTNFHGDVKTLKRTDRPNNKIGTYKASQSKGTTGASCFHCQQLFPTQSSLIEHLYEVLEPNKIGSSDESKNLANTKVPNKEIDCNDRLIDDERAQRLKESNAHNENDRLVNTHPYSRDKVDTDKREVESILPLKDKLRRQSLDSIGRLPEYDDKNNKMAKRKVNIDPLQNRDINLRRIKVKNYTETTEQFNSKNELSKKFRNYSKFYKCFVCSKYIVSFEFYSRHIISDHNIKEVTKVKKVPFDSQCRFCPSKFSGFKSYNVHLWKYHKEQSKLTYFPREDEPVNRDHDKVDTTQRFALKSILYKCMKCDLHFLSCNAAMDHLKHLEISDTWKCSACQRKFGRENMVLHEKQHSFSQTFTVHTLTESTFSRILYRCNICTVHYSEENYLLHYLTCDSKTPNSLYCKVCDIIINRDDMKWHEINHKEKNIASCDFIVIEPDMIDDKHRNTNTENQNSNLKRDIHLSPKTVTEEIDEHDIIDEIEVRPNTAAKEKDKFDKIDDSQVSSNSADKNKDKFDKIDESQVSSNTADKKKDKSDIIDELHASLNLAKQGNNQSENTNLAKRRISPNRTKLKNKVAKRYEKSRFGNGTLVEYTRLAMSFCHTCKCFIGNMNLRKLHVEGKCGHMLKLVCNGCGLLLTTKTHETHKEYHKKEQISLQDYTFYDLRTEKRICPPIPEYPKCDSCGVHFLRNRDVKEHSCQEQDYITCNVCFMKLTEQAYKLHINFHSYSMPRLKTKLNKDTTLQVNTANEISNVELSSNDLNDPCITHILYTCKSCQMTVNSYDKVVQHCHDHYNSEVVKLNTQKCRKCTLIFQIRDYETHLNGKCNKESIKVVDFDPFYFRHNNDFWTKHIFAYVADEDISKILHNSIYRYECRLKLEKIQSGSSNSVLYKCDKCQVFIDPQYLYMHAVNSRDKSCVKLRKYPCALCGLCFGSTAYRIAHEKDHESIELNLKSHNIVLYNKEEHASYNKIMYLANNRYILYQCRNCERAVDKFDRITHNCDESNLKLCPTCGLLLDKEDFDLHFIRHEELDKFDVENIIVILFGIPKSCYLGKKKLSSTFNGTKYDYTIYKCKKCDLCLKTKKCILKHVCVFDDTKYKCSKCGLYFSELDYKNHNEIHENNFDLDDLNMNIVTVHPSPTNPLVERADKLEEKNDLVKQSEEVIENANVSSAKKEIIYRCECGLHFLEECNAQQHTKNCKCHTRLKVSKQSCIKCDLLFTPGELFNHLLKHHCDKKLQFEFDIVLVSNNEKKV</sequence>
<evidence type="ECO:0000313" key="1">
    <source>
        <dbReference type="EMBL" id="KAJ8734808.1"/>
    </source>
</evidence>
<organism evidence="1 2">
    <name type="scientific">Mythimna loreyi</name>
    <dbReference type="NCBI Taxonomy" id="667449"/>
    <lineage>
        <taxon>Eukaryota</taxon>
        <taxon>Metazoa</taxon>
        <taxon>Ecdysozoa</taxon>
        <taxon>Arthropoda</taxon>
        <taxon>Hexapoda</taxon>
        <taxon>Insecta</taxon>
        <taxon>Pterygota</taxon>
        <taxon>Neoptera</taxon>
        <taxon>Endopterygota</taxon>
        <taxon>Lepidoptera</taxon>
        <taxon>Glossata</taxon>
        <taxon>Ditrysia</taxon>
        <taxon>Noctuoidea</taxon>
        <taxon>Noctuidae</taxon>
        <taxon>Noctuinae</taxon>
        <taxon>Hadenini</taxon>
        <taxon>Mythimna</taxon>
    </lineage>
</organism>
<dbReference type="EMBL" id="CM056781">
    <property type="protein sequence ID" value="KAJ8734808.1"/>
    <property type="molecule type" value="Genomic_DNA"/>
</dbReference>
<reference evidence="1" key="1">
    <citation type="submission" date="2023-03" db="EMBL/GenBank/DDBJ databases">
        <title>Chromosome-level genomes of two armyworms, Mythimna separata and Mythimna loreyi, provide insights into the biosynthesis and reception of sex pheromones.</title>
        <authorList>
            <person name="Zhao H."/>
        </authorList>
    </citation>
    <scope>NUCLEOTIDE SEQUENCE</scope>
    <source>
        <strain evidence="1">BeijingLab</strain>
    </source>
</reference>
<comment type="caution">
    <text evidence="1">The sequence shown here is derived from an EMBL/GenBank/DDBJ whole genome shotgun (WGS) entry which is preliminary data.</text>
</comment>
<dbReference type="Proteomes" id="UP001231649">
    <property type="component" value="Chromosome 5"/>
</dbReference>
<keyword evidence="2" id="KW-1185">Reference proteome</keyword>
<protein>
    <submittedName>
        <fullName evidence="1">Uncharacterized protein</fullName>
    </submittedName>
</protein>